<accession>A0A0F9YJ01</accession>
<keyword evidence="1" id="KW-0547">Nucleotide-binding</keyword>
<dbReference type="GO" id="GO:0005524">
    <property type="term" value="F:ATP binding"/>
    <property type="evidence" value="ECO:0007669"/>
    <property type="project" value="UniProtKB-KW"/>
</dbReference>
<dbReference type="PANTHER" id="PTHR13504:SF38">
    <property type="entry name" value="FIDO DOMAIN-CONTAINING PROTEIN"/>
    <property type="match status" value="1"/>
</dbReference>
<dbReference type="EMBL" id="LBOI01000009">
    <property type="protein sequence ID" value="KKP31499.1"/>
    <property type="molecule type" value="Genomic_DNA"/>
</dbReference>
<evidence type="ECO:0000313" key="4">
    <source>
        <dbReference type="EMBL" id="KKP31499.1"/>
    </source>
</evidence>
<dbReference type="Pfam" id="PF02661">
    <property type="entry name" value="Fic"/>
    <property type="match status" value="1"/>
</dbReference>
<protein>
    <submittedName>
        <fullName evidence="4">Fic family protein</fullName>
    </submittedName>
</protein>
<proteinExistence type="predicted"/>
<evidence type="ECO:0000256" key="1">
    <source>
        <dbReference type="PIRSR" id="PIRSR640198-2"/>
    </source>
</evidence>
<feature type="binding site" evidence="1">
    <location>
        <begin position="286"/>
        <end position="293"/>
    </location>
    <ligand>
        <name>ATP</name>
        <dbReference type="ChEBI" id="CHEBI:30616"/>
    </ligand>
</feature>
<dbReference type="InterPro" id="IPR003812">
    <property type="entry name" value="Fido"/>
</dbReference>
<evidence type="ECO:0000256" key="2">
    <source>
        <dbReference type="PIRSR" id="PIRSR640198-3"/>
    </source>
</evidence>
<comment type="caution">
    <text evidence="4">The sequence shown here is derived from an EMBL/GenBank/DDBJ whole genome shotgun (WGS) entry which is preliminary data.</text>
</comment>
<dbReference type="PROSITE" id="PS51459">
    <property type="entry name" value="FIDO"/>
    <property type="match status" value="1"/>
</dbReference>
<dbReference type="InterPro" id="IPR036597">
    <property type="entry name" value="Fido-like_dom_sf"/>
</dbReference>
<dbReference type="Proteomes" id="UP000034803">
    <property type="component" value="Unassembled WGS sequence"/>
</dbReference>
<reference evidence="4 5" key="1">
    <citation type="journal article" date="2015" name="Nature">
        <title>rRNA introns, odd ribosomes, and small enigmatic genomes across a large radiation of phyla.</title>
        <authorList>
            <person name="Brown C.T."/>
            <person name="Hug L.A."/>
            <person name="Thomas B.C."/>
            <person name="Sharon I."/>
            <person name="Castelle C.J."/>
            <person name="Singh A."/>
            <person name="Wilkins M.J."/>
            <person name="Williams K.H."/>
            <person name="Banfield J.F."/>
        </authorList>
    </citation>
    <scope>NUCLEOTIDE SEQUENCE [LARGE SCALE GENOMIC DNA]</scope>
</reference>
<organism evidence="4 5">
    <name type="scientific">Candidatus Woesebacteria bacterium GW2011_GWC2_31_9</name>
    <dbReference type="NCBI Taxonomy" id="1618586"/>
    <lineage>
        <taxon>Bacteria</taxon>
        <taxon>Candidatus Woeseibacteriota</taxon>
    </lineage>
</organism>
<feature type="domain" description="Fido" evidence="3">
    <location>
        <begin position="207"/>
        <end position="340"/>
    </location>
</feature>
<dbReference type="AlphaFoldDB" id="A0A0F9YJ01"/>
<dbReference type="InterPro" id="IPR040198">
    <property type="entry name" value="Fido_containing"/>
</dbReference>
<dbReference type="Gene3D" id="1.10.3290.10">
    <property type="entry name" value="Fido-like domain"/>
    <property type="match status" value="1"/>
</dbReference>
<sequence length="351" mass="40811">MNETILTNRQKSILNLISQSTGISRGNIQKLIQKIEVISKPTLIRDLNFLIKNKLIKVEGNASSTKYFSFEDNPLLKYFDLDTYFKLDPDQRLGVKKKFDYKIIGNFKNLFSKIEIEEINNIKKSFLTESSKLSLDIYKKELERFVIEFSWKSSKIEGNTYSLLETEELIQKSVVAEGHAKEETVMILNHKRAFDAILKNYKDYNKLTVSKVNQIHSLLVDNLGINSGIRSEAVGITGTVYVPFDLKYQIEDALSITLELINKTKNPLEKGLIATTMIPYIQPYSDGNKRTTRMLVNAILLTGDYYPLSYRNINVEEYKKAMILFYEQGSIYHLKRLFLEQIFFTYKNYFR</sequence>
<name>A0A0F9YJ01_9BACT</name>
<keyword evidence="1" id="KW-0067">ATP-binding</keyword>
<evidence type="ECO:0000259" key="3">
    <source>
        <dbReference type="PROSITE" id="PS51459"/>
    </source>
</evidence>
<gene>
    <name evidence="4" type="ORF">UR21_C0009G0080</name>
</gene>
<dbReference type="SUPFAM" id="SSF140931">
    <property type="entry name" value="Fic-like"/>
    <property type="match status" value="1"/>
</dbReference>
<evidence type="ECO:0000313" key="5">
    <source>
        <dbReference type="Proteomes" id="UP000034803"/>
    </source>
</evidence>
<dbReference type="PANTHER" id="PTHR13504">
    <property type="entry name" value="FIDO DOMAIN-CONTAINING PROTEIN DDB_G0283145"/>
    <property type="match status" value="1"/>
</dbReference>
<feature type="site" description="Important for autoinhibition of adenylyltransferase activity" evidence="2">
    <location>
        <position position="157"/>
    </location>
</feature>